<gene>
    <name evidence="1" type="ORF">BW247_15615</name>
</gene>
<accession>A0A1P8UKH3</accession>
<proteinExistence type="predicted"/>
<dbReference type="KEGG" id="afy:BW247_15615"/>
<evidence type="ECO:0000313" key="2">
    <source>
        <dbReference type="Proteomes" id="UP000243807"/>
    </source>
</evidence>
<keyword evidence="2" id="KW-1185">Reference proteome</keyword>
<organism evidence="1 2">
    <name type="scientific">Acidihalobacter ferrooxydans</name>
    <dbReference type="NCBI Taxonomy" id="1765967"/>
    <lineage>
        <taxon>Bacteria</taxon>
        <taxon>Pseudomonadati</taxon>
        <taxon>Pseudomonadota</taxon>
        <taxon>Gammaproteobacteria</taxon>
        <taxon>Chromatiales</taxon>
        <taxon>Ectothiorhodospiraceae</taxon>
        <taxon>Acidihalobacter</taxon>
    </lineage>
</organism>
<dbReference type="EMBL" id="CP019434">
    <property type="protein sequence ID" value="APZ44338.1"/>
    <property type="molecule type" value="Genomic_DNA"/>
</dbReference>
<sequence length="162" mass="18017">MDTMAVLTGKKLDKMIEEGGIGYWKADARRVAQCLYILAIANARSGITQFSSADQNKGYLLGRIAGTFRPPEHPDRLVIVISEYAEIDLPNAWPGYRNPVFYTDLETLGIDARALDWKTFPFIKRDDTANDTVQALSVVEAKLGLAKKFGVNPDQIEIIIRG</sequence>
<dbReference type="STRING" id="1765967.BW247_15615"/>
<protein>
    <submittedName>
        <fullName evidence="1">Uncharacterized protein</fullName>
    </submittedName>
</protein>
<evidence type="ECO:0000313" key="1">
    <source>
        <dbReference type="EMBL" id="APZ44338.1"/>
    </source>
</evidence>
<dbReference type="Proteomes" id="UP000243807">
    <property type="component" value="Chromosome"/>
</dbReference>
<reference evidence="1 2" key="1">
    <citation type="submission" date="2017-01" db="EMBL/GenBank/DDBJ databases">
        <title>Draft sequence of Acidihalobacter ferrooxidans strain DSM 14175 (strain V8).</title>
        <authorList>
            <person name="Khaleque H.N."/>
            <person name="Ramsay J.P."/>
            <person name="Murphy R.J.T."/>
            <person name="Kaksonen A.H."/>
            <person name="Boxall N.J."/>
            <person name="Watkin E.L.J."/>
        </authorList>
    </citation>
    <scope>NUCLEOTIDE SEQUENCE [LARGE SCALE GENOMIC DNA]</scope>
    <source>
        <strain evidence="1 2">V8</strain>
    </source>
</reference>
<dbReference type="AlphaFoldDB" id="A0A1P8UKH3"/>
<name>A0A1P8UKH3_9GAMM</name>